<dbReference type="RefSeq" id="WP_307567795.1">
    <property type="nucleotide sequence ID" value="NZ_JAUSQU010000001.1"/>
</dbReference>
<dbReference type="EMBL" id="JAUSQU010000001">
    <property type="protein sequence ID" value="MDP9849771.1"/>
    <property type="molecule type" value="Genomic_DNA"/>
</dbReference>
<gene>
    <name evidence="1" type="ORF">J2853_008982</name>
</gene>
<comment type="caution">
    <text evidence="1">The sequence shown here is derived from an EMBL/GenBank/DDBJ whole genome shotgun (WGS) entry which is preliminary data.</text>
</comment>
<sequence>MPPRARSPDRALFSSPPTRGCAAYAADAEPDTLRYRLWHLPAKLVRHARHRILKIRPNWPWREAFLTCWQRLTVLPAPT</sequence>
<proteinExistence type="predicted"/>
<keyword evidence="2" id="KW-1185">Reference proteome</keyword>
<reference evidence="1 2" key="1">
    <citation type="submission" date="2023-07" db="EMBL/GenBank/DDBJ databases">
        <title>Sequencing the genomes of 1000 actinobacteria strains.</title>
        <authorList>
            <person name="Klenk H.-P."/>
        </authorList>
    </citation>
    <scope>NUCLEOTIDE SEQUENCE [LARGE SCALE GENOMIC DNA]</scope>
    <source>
        <strain evidence="1 2">DSM 46740</strain>
    </source>
</reference>
<evidence type="ECO:0000313" key="1">
    <source>
        <dbReference type="EMBL" id="MDP9849771.1"/>
    </source>
</evidence>
<organism evidence="1 2">
    <name type="scientific">Streptosporangium lutulentum</name>
    <dbReference type="NCBI Taxonomy" id="1461250"/>
    <lineage>
        <taxon>Bacteria</taxon>
        <taxon>Bacillati</taxon>
        <taxon>Actinomycetota</taxon>
        <taxon>Actinomycetes</taxon>
        <taxon>Streptosporangiales</taxon>
        <taxon>Streptosporangiaceae</taxon>
        <taxon>Streptosporangium</taxon>
    </lineage>
</organism>
<evidence type="ECO:0008006" key="3">
    <source>
        <dbReference type="Google" id="ProtNLM"/>
    </source>
</evidence>
<evidence type="ECO:0000313" key="2">
    <source>
        <dbReference type="Proteomes" id="UP001225356"/>
    </source>
</evidence>
<name>A0ABT9QTQ0_9ACTN</name>
<dbReference type="Proteomes" id="UP001225356">
    <property type="component" value="Unassembled WGS sequence"/>
</dbReference>
<accession>A0ABT9QTQ0</accession>
<protein>
    <recommendedName>
        <fullName evidence="3">Transposase DDE domain-containing protein</fullName>
    </recommendedName>
</protein>